<sequence length="246" mass="25986">MDLFKVLGGQAEKLNEKGWEYVTTTMANSTTKVGAYLLIFFLIFELAKIFETANKNNEGTVVPITMFQAGVNALLAGALVAGAIFILPFINQIVAGAINLIKGTGSYRLFAFASPSVPSVFDGLGKILSWAISFLVGSISSLIIVVVVCMRSFQLYVYTILAPIAFSSFASSEYRSIGIGFLKQYCAISLQGLVILIVLGISNAFSAPHVEGAVAGGFASLVQPVIVMVLVIQSGRIARSVVGLGG</sequence>
<dbReference type="EMBL" id="NGKW01000003">
    <property type="protein sequence ID" value="OTN93644.1"/>
    <property type="molecule type" value="Genomic_DNA"/>
</dbReference>
<keyword evidence="1" id="KW-1133">Transmembrane helix</keyword>
<dbReference type="AlphaFoldDB" id="A0A242BDS2"/>
<name>A0A242BDS2_ENTFC</name>
<comment type="caution">
    <text evidence="2">The sequence shown here is derived from an EMBL/GenBank/DDBJ whole genome shotgun (WGS) entry which is preliminary data.</text>
</comment>
<organism evidence="2 3">
    <name type="scientific">Enterococcus faecium</name>
    <name type="common">Streptococcus faecium</name>
    <dbReference type="NCBI Taxonomy" id="1352"/>
    <lineage>
        <taxon>Bacteria</taxon>
        <taxon>Bacillati</taxon>
        <taxon>Bacillota</taxon>
        <taxon>Bacilli</taxon>
        <taxon>Lactobacillales</taxon>
        <taxon>Enterococcaceae</taxon>
        <taxon>Enterococcus</taxon>
    </lineage>
</organism>
<feature type="transmembrane region" description="Helical" evidence="1">
    <location>
        <begin position="185"/>
        <end position="206"/>
    </location>
</feature>
<keyword evidence="1" id="KW-0472">Membrane</keyword>
<evidence type="ECO:0000313" key="3">
    <source>
        <dbReference type="Proteomes" id="UP000194885"/>
    </source>
</evidence>
<evidence type="ECO:0008006" key="4">
    <source>
        <dbReference type="Google" id="ProtNLM"/>
    </source>
</evidence>
<reference evidence="2 3" key="1">
    <citation type="submission" date="2017-05" db="EMBL/GenBank/DDBJ databases">
        <title>The Genome Sequence of Enterococcus faecium 7H8_DIV0219.</title>
        <authorList>
            <consortium name="The Broad Institute Genomics Platform"/>
            <consortium name="The Broad Institute Genomic Center for Infectious Diseases"/>
            <person name="Earl A."/>
            <person name="Manson A."/>
            <person name="Schwartman J."/>
            <person name="Gilmore M."/>
            <person name="Abouelleil A."/>
            <person name="Cao P."/>
            <person name="Chapman S."/>
            <person name="Cusick C."/>
            <person name="Shea T."/>
            <person name="Young S."/>
            <person name="Neafsey D."/>
            <person name="Nusbaum C."/>
            <person name="Birren B."/>
        </authorList>
    </citation>
    <scope>NUCLEOTIDE SEQUENCE [LARGE SCALE GENOMIC DNA]</scope>
    <source>
        <strain evidence="2 3">7H8_DIV0219</strain>
    </source>
</reference>
<evidence type="ECO:0000313" key="2">
    <source>
        <dbReference type="EMBL" id="OTN93644.1"/>
    </source>
</evidence>
<feature type="transmembrane region" description="Helical" evidence="1">
    <location>
        <begin position="127"/>
        <end position="150"/>
    </location>
</feature>
<feature type="transmembrane region" description="Helical" evidence="1">
    <location>
        <begin position="33"/>
        <end position="50"/>
    </location>
</feature>
<feature type="transmembrane region" description="Helical" evidence="1">
    <location>
        <begin position="71"/>
        <end position="90"/>
    </location>
</feature>
<proteinExistence type="predicted"/>
<feature type="transmembrane region" description="Helical" evidence="1">
    <location>
        <begin position="212"/>
        <end position="232"/>
    </location>
</feature>
<gene>
    <name evidence="2" type="ORF">A5810_001520</name>
</gene>
<protein>
    <recommendedName>
        <fullName evidence="4">Conjugal transfer protein TrbL</fullName>
    </recommendedName>
</protein>
<keyword evidence="1" id="KW-0812">Transmembrane</keyword>
<evidence type="ECO:0000256" key="1">
    <source>
        <dbReference type="SAM" id="Phobius"/>
    </source>
</evidence>
<dbReference type="RefSeq" id="WP_086323359.1">
    <property type="nucleotide sequence ID" value="NZ_NGKW01000003.1"/>
</dbReference>
<accession>A0A242BDS2</accession>
<dbReference type="Proteomes" id="UP000194885">
    <property type="component" value="Unassembled WGS sequence"/>
</dbReference>